<gene>
    <name evidence="1" type="ORF">CMV_019172</name>
</gene>
<accession>A0A8J4QQA3</accession>
<organism evidence="1 2">
    <name type="scientific">Castanea mollissima</name>
    <name type="common">Chinese chestnut</name>
    <dbReference type="NCBI Taxonomy" id="60419"/>
    <lineage>
        <taxon>Eukaryota</taxon>
        <taxon>Viridiplantae</taxon>
        <taxon>Streptophyta</taxon>
        <taxon>Embryophyta</taxon>
        <taxon>Tracheophyta</taxon>
        <taxon>Spermatophyta</taxon>
        <taxon>Magnoliopsida</taxon>
        <taxon>eudicotyledons</taxon>
        <taxon>Gunneridae</taxon>
        <taxon>Pentapetalae</taxon>
        <taxon>rosids</taxon>
        <taxon>fabids</taxon>
        <taxon>Fagales</taxon>
        <taxon>Fagaceae</taxon>
        <taxon>Castanea</taxon>
    </lineage>
</organism>
<dbReference type="EMBL" id="JRKL02003320">
    <property type="protein sequence ID" value="KAF3955623.1"/>
    <property type="molecule type" value="Genomic_DNA"/>
</dbReference>
<evidence type="ECO:0000313" key="2">
    <source>
        <dbReference type="Proteomes" id="UP000737018"/>
    </source>
</evidence>
<dbReference type="OrthoDB" id="10419852at2759"/>
<name>A0A8J4QQA3_9ROSI</name>
<reference evidence="1" key="1">
    <citation type="submission" date="2020-03" db="EMBL/GenBank/DDBJ databases">
        <title>Castanea mollissima Vanexum genome sequencing.</title>
        <authorList>
            <person name="Staton M."/>
        </authorList>
    </citation>
    <scope>NUCLEOTIDE SEQUENCE</scope>
    <source>
        <tissue evidence="1">Leaf</tissue>
    </source>
</reference>
<comment type="caution">
    <text evidence="1">The sequence shown here is derived from an EMBL/GenBank/DDBJ whole genome shotgun (WGS) entry which is preliminary data.</text>
</comment>
<protein>
    <submittedName>
        <fullName evidence="1">Uncharacterized protein</fullName>
    </submittedName>
</protein>
<evidence type="ECO:0000313" key="1">
    <source>
        <dbReference type="EMBL" id="KAF3955623.1"/>
    </source>
</evidence>
<sequence length="134" mass="15513">MVCKVLLKMEDWHAFPLKIDDGENAHYVRDVFSVLVIGLKSLLEFKTSKERGAVIKGLDPMSRSSRGRYLKLRRMGTMESVHKTTQHMIIYWRDATNTREVDTAFKPSGALFSSFLGSIVPDMIIYWRLFITRL</sequence>
<dbReference type="Proteomes" id="UP000737018">
    <property type="component" value="Unassembled WGS sequence"/>
</dbReference>
<proteinExistence type="predicted"/>
<dbReference type="AlphaFoldDB" id="A0A8J4QQA3"/>
<keyword evidence="2" id="KW-1185">Reference proteome</keyword>